<dbReference type="InterPro" id="IPR002909">
    <property type="entry name" value="IPT_dom"/>
</dbReference>
<dbReference type="KEGG" id="kcm:ABWK59_34200"/>
<gene>
    <name evidence="3" type="ORF">ABWK59_34200</name>
</gene>
<dbReference type="SUPFAM" id="SSF53474">
    <property type="entry name" value="alpha/beta-Hydrolases"/>
    <property type="match status" value="1"/>
</dbReference>
<dbReference type="InterPro" id="IPR002921">
    <property type="entry name" value="Fungal_lipase-type"/>
</dbReference>
<dbReference type="InterPro" id="IPR013783">
    <property type="entry name" value="Ig-like_fold"/>
</dbReference>
<organism evidence="3">
    <name type="scientific">Kitasatospora camelliae</name>
    <dbReference type="NCBI Taxonomy" id="3156397"/>
    <lineage>
        <taxon>Bacteria</taxon>
        <taxon>Bacillati</taxon>
        <taxon>Actinomycetota</taxon>
        <taxon>Actinomycetes</taxon>
        <taxon>Kitasatosporales</taxon>
        <taxon>Streptomycetaceae</taxon>
        <taxon>Kitasatospora</taxon>
    </lineage>
</organism>
<dbReference type="PANTHER" id="PTHR45856">
    <property type="entry name" value="ALPHA/BETA-HYDROLASES SUPERFAMILY PROTEIN"/>
    <property type="match status" value="1"/>
</dbReference>
<dbReference type="Gene3D" id="2.60.40.10">
    <property type="entry name" value="Immunoglobulins"/>
    <property type="match status" value="2"/>
</dbReference>
<dbReference type="InterPro" id="IPR014756">
    <property type="entry name" value="Ig_E-set"/>
</dbReference>
<feature type="domain" description="IPT/TIG" evidence="2">
    <location>
        <begin position="413"/>
        <end position="481"/>
    </location>
</feature>
<dbReference type="CDD" id="cd00603">
    <property type="entry name" value="IPT_PCSR"/>
    <property type="match status" value="2"/>
</dbReference>
<evidence type="ECO:0000259" key="1">
    <source>
        <dbReference type="Pfam" id="PF01764"/>
    </source>
</evidence>
<dbReference type="SUPFAM" id="SSF81296">
    <property type="entry name" value="E set domains"/>
    <property type="match status" value="2"/>
</dbReference>
<dbReference type="GO" id="GO:0005975">
    <property type="term" value="P:carbohydrate metabolic process"/>
    <property type="evidence" value="ECO:0007669"/>
    <property type="project" value="UniProtKB-ARBA"/>
</dbReference>
<dbReference type="Gene3D" id="3.40.50.1820">
    <property type="entry name" value="alpha/beta hydrolase"/>
    <property type="match status" value="1"/>
</dbReference>
<sequence length="496" mass="50397">MTAEPTAVTGGVAMTLATIAATGATPRPSGETLSAQRQRIAAGITRQLADRSLATKGTWELVWLALSPDNANMAYIAEDTSGSNEFAVVVRGTVSSAIDTMEDLDVGTVVPFTAGGAAPVSVSKGAMAAFTQVAGMTDESSGTTLVQALTRLLSDAPPSPTVNVVGHSLGGCIATVLALYLQALPWNGIAPQFGVVTFAAPTAGLQDFATLFDSVKWSVSEGYVNDYDMVPLAWAGLATAKQWYPAVHGPVAPAVVKDVLIPELEALPGPNTYVQPDNAVPLNPHYDTFDPAVVRSSVGDFLAQVAFQHANPTYLALLTAPPVPSGPVVTSLSQNVGAAGTRITVAGSGFGPDCVVDFGPFACASPEAVGATQLTVTVPAGVGVVDVRVTGNLGTSPAVPFAQFAYGGPEPVVVTAVSPNSGRSGAPVTITGTGFATKPTVYFGKSPATVTSASETRITVTAPPSGSPFGKTVDIRVLSNGYLSPAGPADEFTYTG</sequence>
<dbReference type="EMBL" id="CP159872">
    <property type="protein sequence ID" value="XCM83623.1"/>
    <property type="molecule type" value="Genomic_DNA"/>
</dbReference>
<dbReference type="GO" id="GO:0006629">
    <property type="term" value="P:lipid metabolic process"/>
    <property type="evidence" value="ECO:0007669"/>
    <property type="project" value="InterPro"/>
</dbReference>
<evidence type="ECO:0000259" key="2">
    <source>
        <dbReference type="Pfam" id="PF01833"/>
    </source>
</evidence>
<dbReference type="InterPro" id="IPR051218">
    <property type="entry name" value="Sec_MonoDiacylglyc_Lipase"/>
</dbReference>
<feature type="domain" description="Fungal lipase-type" evidence="1">
    <location>
        <begin position="88"/>
        <end position="232"/>
    </location>
</feature>
<evidence type="ECO:0000313" key="3">
    <source>
        <dbReference type="EMBL" id="XCM83623.1"/>
    </source>
</evidence>
<dbReference type="InterPro" id="IPR029058">
    <property type="entry name" value="AB_hydrolase_fold"/>
</dbReference>
<dbReference type="RefSeq" id="WP_354644559.1">
    <property type="nucleotide sequence ID" value="NZ_CP159872.1"/>
</dbReference>
<accession>A0AAU8K5T9</accession>
<protein>
    <submittedName>
        <fullName evidence="3">IPT/TIG domain-containing protein</fullName>
    </submittedName>
</protein>
<name>A0AAU8K5T9_9ACTN</name>
<reference evidence="3" key="1">
    <citation type="submission" date="2024-06" db="EMBL/GenBank/DDBJ databases">
        <title>The genome sequences of Kitasatospora sp. strain HUAS MG31.</title>
        <authorList>
            <person name="Mo P."/>
        </authorList>
    </citation>
    <scope>NUCLEOTIDE SEQUENCE</scope>
    <source>
        <strain evidence="3">HUAS MG31</strain>
    </source>
</reference>
<dbReference type="Pfam" id="PF01764">
    <property type="entry name" value="Lipase_3"/>
    <property type="match status" value="1"/>
</dbReference>
<dbReference type="AlphaFoldDB" id="A0AAU8K5T9"/>
<dbReference type="Pfam" id="PF01833">
    <property type="entry name" value="TIG"/>
    <property type="match status" value="2"/>
</dbReference>
<feature type="domain" description="IPT/TIG" evidence="2">
    <location>
        <begin position="327"/>
        <end position="399"/>
    </location>
</feature>
<dbReference type="PANTHER" id="PTHR45856:SF24">
    <property type="entry name" value="FUNGAL LIPASE-LIKE DOMAIN-CONTAINING PROTEIN"/>
    <property type="match status" value="1"/>
</dbReference>
<proteinExistence type="predicted"/>